<evidence type="ECO:0000313" key="3">
    <source>
        <dbReference type="EMBL" id="NAY93473.1"/>
    </source>
</evidence>
<dbReference type="EMBL" id="JAAABI010000013">
    <property type="protein sequence ID" value="NAY93473.1"/>
    <property type="molecule type" value="Genomic_DNA"/>
</dbReference>
<dbReference type="RefSeq" id="WP_166524884.1">
    <property type="nucleotide sequence ID" value="NZ_JAAABI010000013.1"/>
</dbReference>
<keyword evidence="1" id="KW-0175">Coiled coil</keyword>
<gene>
    <name evidence="3" type="ORF">GTQ34_16295</name>
</gene>
<comment type="caution">
    <text evidence="3">The sequence shown here is derived from an EMBL/GenBank/DDBJ whole genome shotgun (WGS) entry which is preliminary data.</text>
</comment>
<evidence type="ECO:0000256" key="1">
    <source>
        <dbReference type="SAM" id="Coils"/>
    </source>
</evidence>
<keyword evidence="2" id="KW-1133">Transmembrane helix</keyword>
<proteinExistence type="predicted"/>
<protein>
    <submittedName>
        <fullName evidence="3">Uncharacterized protein</fullName>
    </submittedName>
</protein>
<evidence type="ECO:0000256" key="2">
    <source>
        <dbReference type="SAM" id="Phobius"/>
    </source>
</evidence>
<dbReference type="AlphaFoldDB" id="A0A964WZ14"/>
<organism evidence="3 4">
    <name type="scientific">Flagellimonas ochracea</name>
    <dbReference type="NCBI Taxonomy" id="2696472"/>
    <lineage>
        <taxon>Bacteria</taxon>
        <taxon>Pseudomonadati</taxon>
        <taxon>Bacteroidota</taxon>
        <taxon>Flavobacteriia</taxon>
        <taxon>Flavobacteriales</taxon>
        <taxon>Flavobacteriaceae</taxon>
        <taxon>Flagellimonas</taxon>
    </lineage>
</organism>
<sequence>MEFSELAIGIGTLALGIAVLISTGVSNRRNRRVHLADKRKEWLKEFRDKIAELMSLMTRIDWDEKSYYNQPDLPEKLSQEFLSIESAQFLRDGIREIKQDLNRYKQLLSELMLLLFEDGQDTESLKQMNTLLVSLADAQINRTSATEGQNKARIIEVAKTIIDEKWRKIKYLEK</sequence>
<dbReference type="Proteomes" id="UP000667650">
    <property type="component" value="Unassembled WGS sequence"/>
</dbReference>
<reference evidence="3" key="1">
    <citation type="submission" date="2020-01" db="EMBL/GenBank/DDBJ databases">
        <title>Muricauda ochracea sp. nov., isolated from a tidal flat of Garorim bay in Korea.</title>
        <authorList>
            <person name="Kim D."/>
            <person name="Yoo Y."/>
            <person name="Kim J.-J."/>
        </authorList>
    </citation>
    <scope>NUCLEOTIDE SEQUENCE</scope>
    <source>
        <strain evidence="3">JGD-17</strain>
    </source>
</reference>
<keyword evidence="4" id="KW-1185">Reference proteome</keyword>
<keyword evidence="2" id="KW-0812">Transmembrane</keyword>
<evidence type="ECO:0000313" key="4">
    <source>
        <dbReference type="Proteomes" id="UP000667650"/>
    </source>
</evidence>
<keyword evidence="2" id="KW-0472">Membrane</keyword>
<feature type="coiled-coil region" evidence="1">
    <location>
        <begin position="87"/>
        <end position="114"/>
    </location>
</feature>
<accession>A0A964WZ14</accession>
<name>A0A964WZ14_9FLAO</name>
<feature type="transmembrane region" description="Helical" evidence="2">
    <location>
        <begin position="6"/>
        <end position="25"/>
    </location>
</feature>